<dbReference type="AlphaFoldDB" id="A0AAW9DSL6"/>
<dbReference type="Proteomes" id="UP001279553">
    <property type="component" value="Unassembled WGS sequence"/>
</dbReference>
<keyword evidence="2" id="KW-1185">Reference proteome</keyword>
<gene>
    <name evidence="1" type="ORF">SIL87_15550</name>
</gene>
<accession>A0AAW9DSL6</accession>
<dbReference type="EMBL" id="JAWXYB010000018">
    <property type="protein sequence ID" value="MDX5932171.1"/>
    <property type="molecule type" value="Genomic_DNA"/>
</dbReference>
<evidence type="ECO:0000313" key="1">
    <source>
        <dbReference type="EMBL" id="MDX5932171.1"/>
    </source>
</evidence>
<evidence type="ECO:0000313" key="2">
    <source>
        <dbReference type="Proteomes" id="UP001279553"/>
    </source>
</evidence>
<reference evidence="1 2" key="1">
    <citation type="submission" date="2023-11" db="EMBL/GenBank/DDBJ databases">
        <title>MicrobeMod: A computational toolkit for identifying prokaryotic methylation and restriction-modification with nanopore sequencing.</title>
        <authorList>
            <person name="Crits-Christoph A."/>
            <person name="Kang S.C."/>
            <person name="Lee H."/>
            <person name="Ostrov N."/>
        </authorList>
    </citation>
    <scope>NUCLEOTIDE SEQUENCE [LARGE SCALE GENOMIC DNA]</scope>
    <source>
        <strain evidence="1 2">DSMZ 700</strain>
    </source>
</reference>
<dbReference type="RefSeq" id="WP_319615017.1">
    <property type="nucleotide sequence ID" value="NZ_JAWXYB010000018.1"/>
</dbReference>
<proteinExistence type="predicted"/>
<protein>
    <submittedName>
        <fullName evidence="1">Uncharacterized protein</fullName>
    </submittedName>
</protein>
<comment type="caution">
    <text evidence="1">The sequence shown here is derived from an EMBL/GenBank/DDBJ whole genome shotgun (WGS) entry which is preliminary data.</text>
</comment>
<organism evidence="1 2">
    <name type="scientific">Acidiphilium acidophilum</name>
    <name type="common">Thiobacillus acidophilus</name>
    <dbReference type="NCBI Taxonomy" id="76588"/>
    <lineage>
        <taxon>Bacteria</taxon>
        <taxon>Pseudomonadati</taxon>
        <taxon>Pseudomonadota</taxon>
        <taxon>Alphaproteobacteria</taxon>
        <taxon>Acetobacterales</taxon>
        <taxon>Acidocellaceae</taxon>
        <taxon>Acidiphilium</taxon>
    </lineage>
</organism>
<sequence length="75" mass="7861">MAELSGWGIGCGALGWFGRLRGVGAGVFIGPFEARPAGSGWLAGEVGRAASDARCRMIWSMRARSRVTMALVSFA</sequence>
<name>A0AAW9DSL6_ACIAO</name>